<feature type="transmembrane region" description="Helical" evidence="6">
    <location>
        <begin position="115"/>
        <end position="134"/>
    </location>
</feature>
<reference evidence="7 8" key="1">
    <citation type="journal article" date="2024" name="G3 (Bethesda)">
        <title>Genome assembly of Hibiscus sabdariffa L. provides insights into metabolisms of medicinal natural products.</title>
        <authorList>
            <person name="Kim T."/>
        </authorList>
    </citation>
    <scope>NUCLEOTIDE SEQUENCE [LARGE SCALE GENOMIC DNA]</scope>
    <source>
        <strain evidence="7">TK-2024</strain>
        <tissue evidence="7">Old leaves</tissue>
    </source>
</reference>
<keyword evidence="6" id="KW-0472">Membrane</keyword>
<evidence type="ECO:0000256" key="3">
    <source>
        <dbReference type="ARBA" id="ARBA00022958"/>
    </source>
</evidence>
<evidence type="ECO:0000256" key="1">
    <source>
        <dbReference type="ARBA" id="ARBA00022448"/>
    </source>
</evidence>
<sequence length="202" mass="22267">MYNMDATELIGLDEATAKLGVERGQNDIVNVWKVLGFLQGRKNIHGKVLEQSLRLYKILQKSDDDDDDLEYEGSSNPNTGSHDETSSYFSAELISLDEAARMLLRNAHNTTVMRTLWYSGLRGAMAFALALQSVHDLLEGHGQIIFTATTAIVVLMVLLIVGSTGTMLEALQVVGDGHDGEKLLVKIQYNRSPKAFSGRLQL</sequence>
<evidence type="ECO:0000313" key="8">
    <source>
        <dbReference type="Proteomes" id="UP001472677"/>
    </source>
</evidence>
<evidence type="ECO:0000256" key="4">
    <source>
        <dbReference type="ARBA" id="ARBA00023065"/>
    </source>
</evidence>
<feature type="transmembrane region" description="Helical" evidence="6">
    <location>
        <begin position="140"/>
        <end position="161"/>
    </location>
</feature>
<dbReference type="PANTHER" id="PTHR10110:SF127">
    <property type="entry name" value="SODIUM_HYDROGEN EXCHANGER 5-RELATED"/>
    <property type="match status" value="1"/>
</dbReference>
<dbReference type="PANTHER" id="PTHR10110">
    <property type="entry name" value="SODIUM/HYDROGEN EXCHANGER"/>
    <property type="match status" value="1"/>
</dbReference>
<organism evidence="7 8">
    <name type="scientific">Hibiscus sabdariffa</name>
    <name type="common">roselle</name>
    <dbReference type="NCBI Taxonomy" id="183260"/>
    <lineage>
        <taxon>Eukaryota</taxon>
        <taxon>Viridiplantae</taxon>
        <taxon>Streptophyta</taxon>
        <taxon>Embryophyta</taxon>
        <taxon>Tracheophyta</taxon>
        <taxon>Spermatophyta</taxon>
        <taxon>Magnoliopsida</taxon>
        <taxon>eudicotyledons</taxon>
        <taxon>Gunneridae</taxon>
        <taxon>Pentapetalae</taxon>
        <taxon>rosids</taxon>
        <taxon>malvids</taxon>
        <taxon>Malvales</taxon>
        <taxon>Malvaceae</taxon>
        <taxon>Malvoideae</taxon>
        <taxon>Hibiscus</taxon>
    </lineage>
</organism>
<keyword evidence="6" id="KW-1133">Transmembrane helix</keyword>
<evidence type="ECO:0000256" key="2">
    <source>
        <dbReference type="ARBA" id="ARBA00022538"/>
    </source>
</evidence>
<name>A0ABR2GAB2_9ROSI</name>
<evidence type="ECO:0000256" key="5">
    <source>
        <dbReference type="SAM" id="MobiDB-lite"/>
    </source>
</evidence>
<keyword evidence="2" id="KW-0633">Potassium transport</keyword>
<dbReference type="Proteomes" id="UP001472677">
    <property type="component" value="Unassembled WGS sequence"/>
</dbReference>
<feature type="region of interest" description="Disordered" evidence="5">
    <location>
        <begin position="64"/>
        <end position="85"/>
    </location>
</feature>
<keyword evidence="1" id="KW-0813">Transport</keyword>
<dbReference type="EMBL" id="JBBPBM010000002">
    <property type="protein sequence ID" value="KAK8597169.1"/>
    <property type="molecule type" value="Genomic_DNA"/>
</dbReference>
<evidence type="ECO:0000313" key="7">
    <source>
        <dbReference type="EMBL" id="KAK8597169.1"/>
    </source>
</evidence>
<comment type="caution">
    <text evidence="7">The sequence shown here is derived from an EMBL/GenBank/DDBJ whole genome shotgun (WGS) entry which is preliminary data.</text>
</comment>
<keyword evidence="6" id="KW-0812">Transmembrane</keyword>
<keyword evidence="3" id="KW-0630">Potassium</keyword>
<keyword evidence="4" id="KW-0406">Ion transport</keyword>
<keyword evidence="8" id="KW-1185">Reference proteome</keyword>
<protein>
    <submittedName>
        <fullName evidence="7">Uncharacterized protein</fullName>
    </submittedName>
</protein>
<dbReference type="InterPro" id="IPR018422">
    <property type="entry name" value="Cation/H_exchanger_CPA1"/>
</dbReference>
<gene>
    <name evidence="7" type="ORF">V6N12_065645</name>
</gene>
<evidence type="ECO:0000256" key="6">
    <source>
        <dbReference type="SAM" id="Phobius"/>
    </source>
</evidence>
<proteinExistence type="predicted"/>
<accession>A0ABR2GAB2</accession>